<evidence type="ECO:0000313" key="4">
    <source>
        <dbReference type="Proteomes" id="UP001379945"/>
    </source>
</evidence>
<dbReference type="InterPro" id="IPR003869">
    <property type="entry name" value="Polysac_CapD-like"/>
</dbReference>
<proteinExistence type="inferred from homology"/>
<dbReference type="InterPro" id="IPR036291">
    <property type="entry name" value="NAD(P)-bd_dom_sf"/>
</dbReference>
<dbReference type="Proteomes" id="UP001379945">
    <property type="component" value="Unassembled WGS sequence"/>
</dbReference>
<dbReference type="PANTHER" id="PTHR43318">
    <property type="entry name" value="UDP-N-ACETYLGLUCOSAMINE 4,6-DEHYDRATASE"/>
    <property type="match status" value="1"/>
</dbReference>
<dbReference type="Gene3D" id="3.40.50.720">
    <property type="entry name" value="NAD(P)-binding Rossmann-like Domain"/>
    <property type="match status" value="1"/>
</dbReference>
<accession>A0ABU9C6Z4</accession>
<dbReference type="RefSeq" id="WP_341399976.1">
    <property type="nucleotide sequence ID" value="NZ_JBBUTI010000010.1"/>
</dbReference>
<comment type="caution">
    <text evidence="3">The sequence shown here is derived from an EMBL/GenBank/DDBJ whole genome shotgun (WGS) entry which is preliminary data.</text>
</comment>
<dbReference type="PANTHER" id="PTHR43318:SF2">
    <property type="entry name" value="UDP-N-ACETYLGLUCOSAMINE 4,6-DEHYDRATASE (INVERTING)"/>
    <property type="match status" value="1"/>
</dbReference>
<feature type="domain" description="Polysaccharide biosynthesis protein CapD-like" evidence="2">
    <location>
        <begin position="7"/>
        <end position="54"/>
    </location>
</feature>
<protein>
    <submittedName>
        <fullName evidence="3">Polysaccharide biosynthesis protein</fullName>
    </submittedName>
</protein>
<dbReference type="SUPFAM" id="SSF51735">
    <property type="entry name" value="NAD(P)-binding Rossmann-fold domains"/>
    <property type="match status" value="1"/>
</dbReference>
<evidence type="ECO:0000259" key="2">
    <source>
        <dbReference type="Pfam" id="PF02719"/>
    </source>
</evidence>
<name>A0ABU9C6Z4_9BURK</name>
<keyword evidence="4" id="KW-1185">Reference proteome</keyword>
<dbReference type="Pfam" id="PF02719">
    <property type="entry name" value="Polysacc_synt_2"/>
    <property type="match status" value="1"/>
</dbReference>
<gene>
    <name evidence="3" type="ORF">AACH00_15005</name>
</gene>
<reference evidence="3 4" key="1">
    <citation type="submission" date="2024-04" db="EMBL/GenBank/DDBJ databases">
        <title>Novel species of the genus Ideonella isolated from streams.</title>
        <authorList>
            <person name="Lu H."/>
        </authorList>
    </citation>
    <scope>NUCLEOTIDE SEQUENCE [LARGE SCALE GENOMIC DNA]</scope>
    <source>
        <strain evidence="3 4">LYT19W</strain>
    </source>
</reference>
<organism evidence="3 4">
    <name type="scientific">Ideonella margarita</name>
    <dbReference type="NCBI Taxonomy" id="2984191"/>
    <lineage>
        <taxon>Bacteria</taxon>
        <taxon>Pseudomonadati</taxon>
        <taxon>Pseudomonadota</taxon>
        <taxon>Betaproteobacteria</taxon>
        <taxon>Burkholderiales</taxon>
        <taxon>Sphaerotilaceae</taxon>
        <taxon>Ideonella</taxon>
    </lineage>
</organism>
<comment type="similarity">
    <text evidence="1">Belongs to the polysaccharide synthase family.</text>
</comment>
<evidence type="ECO:0000313" key="3">
    <source>
        <dbReference type="EMBL" id="MEK8047669.1"/>
    </source>
</evidence>
<evidence type="ECO:0000256" key="1">
    <source>
        <dbReference type="ARBA" id="ARBA00007430"/>
    </source>
</evidence>
<sequence length="71" mass="8161">MLNDKSVLITGGTGSFGKAFVKTVLARYPGVRRLVVFSRDELKQFEMQQQFRPRLRCALGSSMQWVRHSSR</sequence>
<dbReference type="InterPro" id="IPR051203">
    <property type="entry name" value="Polysaccharide_Synthase-Rel"/>
</dbReference>
<dbReference type="EMBL" id="JBBUTI010000010">
    <property type="protein sequence ID" value="MEK8047669.1"/>
    <property type="molecule type" value="Genomic_DNA"/>
</dbReference>